<dbReference type="GeneID" id="36288569"/>
<dbReference type="GO" id="GO:0001682">
    <property type="term" value="P:tRNA 5'-leader removal"/>
    <property type="evidence" value="ECO:0007669"/>
    <property type="project" value="InterPro"/>
</dbReference>
<accession>A0A177A6I7</accession>
<gene>
    <name evidence="10" type="ORF">VC83_05504</name>
</gene>
<dbReference type="GO" id="GO:0004526">
    <property type="term" value="F:ribonuclease P activity"/>
    <property type="evidence" value="ECO:0007669"/>
    <property type="project" value="UniProtKB-EC"/>
</dbReference>
<dbReference type="Gene3D" id="3.30.70.3250">
    <property type="entry name" value="Ribonuclease P, Pop5 subunit"/>
    <property type="match status" value="1"/>
</dbReference>
<evidence type="ECO:0000256" key="1">
    <source>
        <dbReference type="ARBA" id="ARBA00000928"/>
    </source>
</evidence>
<dbReference type="SUPFAM" id="SSF160350">
    <property type="entry name" value="Rnp2-like"/>
    <property type="match status" value="1"/>
</dbReference>
<protein>
    <recommendedName>
        <fullName evidence="8">Ribonuclease P/MRP protein subunit POP5</fullName>
        <ecNumber evidence="4">3.1.26.5</ecNumber>
    </recommendedName>
</protein>
<dbReference type="GO" id="GO:0000460">
    <property type="term" value="P:maturation of 5.8S rRNA"/>
    <property type="evidence" value="ECO:0007669"/>
    <property type="project" value="UniProtKB-ARBA"/>
</dbReference>
<keyword evidence="7" id="KW-0539">Nucleus</keyword>
<dbReference type="GO" id="GO:0005730">
    <property type="term" value="C:nucleolus"/>
    <property type="evidence" value="ECO:0007669"/>
    <property type="project" value="TreeGrafter"/>
</dbReference>
<dbReference type="EC" id="3.1.26.5" evidence="4"/>
<dbReference type="AlphaFoldDB" id="A0A177A6I7"/>
<comment type="similarity">
    <text evidence="3">Belongs to the eukaryotic/archaeal RNase P protein component 2 family.</text>
</comment>
<dbReference type="EMBL" id="KV441399">
    <property type="protein sequence ID" value="OAF57785.1"/>
    <property type="molecule type" value="Genomic_DNA"/>
</dbReference>
<evidence type="ECO:0000256" key="9">
    <source>
        <dbReference type="ARBA" id="ARBA00055200"/>
    </source>
</evidence>
<dbReference type="RefSeq" id="XP_024323071.1">
    <property type="nucleotide sequence ID" value="XM_024469125.1"/>
</dbReference>
<keyword evidence="5" id="KW-0819">tRNA processing</keyword>
<keyword evidence="6" id="KW-0378">Hydrolase</keyword>
<dbReference type="PANTHER" id="PTHR15441">
    <property type="entry name" value="RIBONUCLEASE P PROTEIN SUBUNIT P14"/>
    <property type="match status" value="1"/>
</dbReference>
<comment type="subcellular location">
    <subcellularLocation>
        <location evidence="2">Nucleus</location>
    </subcellularLocation>
</comment>
<evidence type="ECO:0000256" key="7">
    <source>
        <dbReference type="ARBA" id="ARBA00023242"/>
    </source>
</evidence>
<comment type="catalytic activity">
    <reaction evidence="1">
        <text>Endonucleolytic cleavage of RNA, removing 5'-extranucleotides from tRNA precursor.</text>
        <dbReference type="EC" id="3.1.26.5"/>
    </reaction>
</comment>
<dbReference type="Pfam" id="PF01900">
    <property type="entry name" value="RNase_P_Rpp14"/>
    <property type="match status" value="1"/>
</dbReference>
<dbReference type="InterPro" id="IPR038085">
    <property type="entry name" value="Rnp2-like_sf"/>
</dbReference>
<dbReference type="HAMAP" id="MF_00755">
    <property type="entry name" value="RNase_P_2"/>
    <property type="match status" value="1"/>
</dbReference>
<evidence type="ECO:0000256" key="2">
    <source>
        <dbReference type="ARBA" id="ARBA00004123"/>
    </source>
</evidence>
<evidence type="ECO:0000256" key="3">
    <source>
        <dbReference type="ARBA" id="ARBA00010800"/>
    </source>
</evidence>
<dbReference type="GO" id="GO:0030681">
    <property type="term" value="C:multimeric ribonuclease P complex"/>
    <property type="evidence" value="ECO:0007669"/>
    <property type="project" value="TreeGrafter"/>
</dbReference>
<dbReference type="FunFam" id="3.30.70.3250:FF:000004">
    <property type="entry name" value="Ribonuclease P/MRP protein subunit POP5"/>
    <property type="match status" value="1"/>
</dbReference>
<reference evidence="10" key="1">
    <citation type="submission" date="2016-03" db="EMBL/GenBank/DDBJ databases">
        <title>Updated assembly of Pseudogymnoascus destructans, the fungus causing white-nose syndrome of bats.</title>
        <authorList>
            <person name="Palmer J.M."/>
            <person name="Drees K.P."/>
            <person name="Foster J.T."/>
            <person name="Lindner D.L."/>
        </authorList>
    </citation>
    <scope>NUCLEOTIDE SEQUENCE [LARGE SCALE GENOMIC DNA]</scope>
    <source>
        <strain evidence="10">20631-21</strain>
    </source>
</reference>
<dbReference type="PANTHER" id="PTHR15441:SF2">
    <property type="entry name" value="RIBONUCLEASE P_MRP PROTEIN SUBUNIT POP5"/>
    <property type="match status" value="1"/>
</dbReference>
<evidence type="ECO:0000256" key="5">
    <source>
        <dbReference type="ARBA" id="ARBA00022694"/>
    </source>
</evidence>
<proteinExistence type="inferred from homology"/>
<comment type="function">
    <text evidence="9">Component of ribonuclease P, a protein complex that generates mature tRNA molecules by cleaving their 5'-ends. Also a component of RNase MRP, which cleaves pre-rRNA sequences.</text>
</comment>
<sequence length="190" mass="21000">MVRLKNRYLLVNILYPEATALPSSKVPDVVAFNQPTTDDLTPQLLIKAIREAVLELFGDYGSGAIAGSLMVKYLSPATSTFIIRVTRAHYRIAWAALSMMNMVPVKDGKKCVYRVVRVSGTIRKAEEEAIRRAREMMLRAKRELGDQSAATLESILGKPKDNRPVAVDSEVLMLDASDDDPVDCNSDEDG</sequence>
<evidence type="ECO:0000313" key="10">
    <source>
        <dbReference type="EMBL" id="OAF57785.1"/>
    </source>
</evidence>
<evidence type="ECO:0000256" key="4">
    <source>
        <dbReference type="ARBA" id="ARBA00012179"/>
    </source>
</evidence>
<dbReference type="Proteomes" id="UP000077154">
    <property type="component" value="Unassembled WGS sequence"/>
</dbReference>
<organism evidence="10">
    <name type="scientific">Pseudogymnoascus destructans</name>
    <dbReference type="NCBI Taxonomy" id="655981"/>
    <lineage>
        <taxon>Eukaryota</taxon>
        <taxon>Fungi</taxon>
        <taxon>Dikarya</taxon>
        <taxon>Ascomycota</taxon>
        <taxon>Pezizomycotina</taxon>
        <taxon>Leotiomycetes</taxon>
        <taxon>Thelebolales</taxon>
        <taxon>Thelebolaceae</taxon>
        <taxon>Pseudogymnoascus</taxon>
    </lineage>
</organism>
<dbReference type="eggNOG" id="KOG4639">
    <property type="taxonomic scope" value="Eukaryota"/>
</dbReference>
<dbReference type="GO" id="GO:0033204">
    <property type="term" value="F:ribonuclease P RNA binding"/>
    <property type="evidence" value="ECO:0007669"/>
    <property type="project" value="TreeGrafter"/>
</dbReference>
<dbReference type="GO" id="GO:0000172">
    <property type="term" value="C:ribonuclease MRP complex"/>
    <property type="evidence" value="ECO:0007669"/>
    <property type="project" value="TreeGrafter"/>
</dbReference>
<evidence type="ECO:0000256" key="6">
    <source>
        <dbReference type="ARBA" id="ARBA00022801"/>
    </source>
</evidence>
<name>A0A177A6I7_9PEZI</name>
<dbReference type="VEuPathDB" id="FungiDB:GMDG_04091"/>
<evidence type="ECO:0000256" key="8">
    <source>
        <dbReference type="ARBA" id="ARBA00044198"/>
    </source>
</evidence>
<dbReference type="OrthoDB" id="24745at2759"/>
<dbReference type="InterPro" id="IPR002759">
    <property type="entry name" value="Pop5/Rpp14/Rnp2-like"/>
</dbReference>